<dbReference type="Proteomes" id="UP000887580">
    <property type="component" value="Unplaced"/>
</dbReference>
<name>A0AC35FPQ4_9BILA</name>
<accession>A0AC35FPQ4</accession>
<reference evidence="2" key="1">
    <citation type="submission" date="2022-11" db="UniProtKB">
        <authorList>
            <consortium name="WormBaseParasite"/>
        </authorList>
    </citation>
    <scope>IDENTIFICATION</scope>
</reference>
<evidence type="ECO:0000313" key="2">
    <source>
        <dbReference type="WBParaSite" id="PS1159_v2.g19512.t1"/>
    </source>
</evidence>
<proteinExistence type="predicted"/>
<sequence length="375" mass="42052">MSETLFPTEFPNLLNSTTEPMPFCNICLGSTDPKYQMYNMIVSGIILPFVAITGLFGNFLVVSVYSSKEQRIHSLSIYLMALGCSDFCMICTAMFLFVIEAWRHHGYPMLAYIYGTGAPLIFPFGAIFQTTSVYFCVGAAVDCFISVALPKACKDLCCTAKKAKIVVIIMTCGCLLYNIPHFFEIKSVPCIDNRGEESLQICPTDIRMDPIYYTVYYTYMYTTFLAVGPLLLLVVLNIIVVIKVVTKTAAGEDSDTVSLILVVFFFIFCNFTALLINFLELTLYEQLKQTIIYLVDMSNLLVVINCTLNFFVYTIFGESFRRTLKTLFIAQPQAKPLIPKSTNLVWHEDGTNCVVEAEHGKLIKTKSVPITNGEV</sequence>
<dbReference type="WBParaSite" id="PS1159_v2.g19512.t1">
    <property type="protein sequence ID" value="PS1159_v2.g19512.t1"/>
    <property type="gene ID" value="PS1159_v2.g19512"/>
</dbReference>
<organism evidence="1 2">
    <name type="scientific">Panagrolaimus sp. PS1159</name>
    <dbReference type="NCBI Taxonomy" id="55785"/>
    <lineage>
        <taxon>Eukaryota</taxon>
        <taxon>Metazoa</taxon>
        <taxon>Ecdysozoa</taxon>
        <taxon>Nematoda</taxon>
        <taxon>Chromadorea</taxon>
        <taxon>Rhabditida</taxon>
        <taxon>Tylenchina</taxon>
        <taxon>Panagrolaimomorpha</taxon>
        <taxon>Panagrolaimoidea</taxon>
        <taxon>Panagrolaimidae</taxon>
        <taxon>Panagrolaimus</taxon>
    </lineage>
</organism>
<evidence type="ECO:0000313" key="1">
    <source>
        <dbReference type="Proteomes" id="UP000887580"/>
    </source>
</evidence>
<protein>
    <submittedName>
        <fullName evidence="2">G-protein coupled receptors family 1 profile domain-containing protein</fullName>
    </submittedName>
</protein>